<dbReference type="EMBL" id="JAHWGI010000968">
    <property type="protein sequence ID" value="KAK3918924.1"/>
    <property type="molecule type" value="Genomic_DNA"/>
</dbReference>
<reference evidence="1" key="1">
    <citation type="submission" date="2021-07" db="EMBL/GenBank/DDBJ databases">
        <authorList>
            <person name="Catto M.A."/>
            <person name="Jacobson A."/>
            <person name="Kennedy G."/>
            <person name="Labadie P."/>
            <person name="Hunt B.G."/>
            <person name="Srinivasan R."/>
        </authorList>
    </citation>
    <scope>NUCLEOTIDE SEQUENCE</scope>
    <source>
        <strain evidence="1">PL_HMW_Pooled</strain>
        <tissue evidence="1">Head</tissue>
    </source>
</reference>
<proteinExistence type="predicted"/>
<keyword evidence="1" id="KW-0436">Ligase</keyword>
<evidence type="ECO:0000313" key="1">
    <source>
        <dbReference type="EMBL" id="KAK3918924.1"/>
    </source>
</evidence>
<protein>
    <submittedName>
        <fullName evidence="1">L-allo-isoleucine:holo-[CmaA peptidyl-carrier protein] ligase</fullName>
    </submittedName>
</protein>
<reference evidence="1" key="2">
    <citation type="journal article" date="2023" name="BMC Genomics">
        <title>Pest status, molecular evolution, and epigenetic factors derived from the genome assembly of Frankliniella fusca, a thysanopteran phytovirus vector.</title>
        <authorList>
            <person name="Catto M.A."/>
            <person name="Labadie P.E."/>
            <person name="Jacobson A.L."/>
            <person name="Kennedy G.G."/>
            <person name="Srinivasan R."/>
            <person name="Hunt B.G."/>
        </authorList>
    </citation>
    <scope>NUCLEOTIDE SEQUENCE</scope>
    <source>
        <strain evidence="1">PL_HMW_Pooled</strain>
    </source>
</reference>
<gene>
    <name evidence="1" type="ORF">KUF71_001048</name>
    <name evidence="2" type="ORF">KUF71_001049</name>
</gene>
<evidence type="ECO:0000313" key="2">
    <source>
        <dbReference type="EMBL" id="KAK3918925.1"/>
    </source>
</evidence>
<sequence>MNLQSVYCKSVHNSEMESKQVRNIVLSNDKWFNLSEVADDLWITDKKIAKDVEEGSTVLIVVMRIRETECFPTQAEFPEAERDGGSSLNHFVEKLQKYLEGDVEGPKRQFLVGFHSSPTLLGHRAYHYMRPREKDENFNTPKCSLEDVQSFTKTATDVSSYSTATCW</sequence>
<keyword evidence="3" id="KW-1185">Reference proteome</keyword>
<name>A0AAE1HCY2_9NEOP</name>
<comment type="caution">
    <text evidence="1">The sequence shown here is derived from an EMBL/GenBank/DDBJ whole genome shotgun (WGS) entry which is preliminary data.</text>
</comment>
<dbReference type="Proteomes" id="UP001219518">
    <property type="component" value="Unassembled WGS sequence"/>
</dbReference>
<dbReference type="AlphaFoldDB" id="A0AAE1HCY2"/>
<organism evidence="1 3">
    <name type="scientific">Frankliniella fusca</name>
    <dbReference type="NCBI Taxonomy" id="407009"/>
    <lineage>
        <taxon>Eukaryota</taxon>
        <taxon>Metazoa</taxon>
        <taxon>Ecdysozoa</taxon>
        <taxon>Arthropoda</taxon>
        <taxon>Hexapoda</taxon>
        <taxon>Insecta</taxon>
        <taxon>Pterygota</taxon>
        <taxon>Neoptera</taxon>
        <taxon>Paraneoptera</taxon>
        <taxon>Thysanoptera</taxon>
        <taxon>Terebrantia</taxon>
        <taxon>Thripoidea</taxon>
        <taxon>Thripidae</taxon>
        <taxon>Frankliniella</taxon>
    </lineage>
</organism>
<evidence type="ECO:0000313" key="3">
    <source>
        <dbReference type="Proteomes" id="UP001219518"/>
    </source>
</evidence>
<dbReference type="GO" id="GO:0016874">
    <property type="term" value="F:ligase activity"/>
    <property type="evidence" value="ECO:0007669"/>
    <property type="project" value="UniProtKB-KW"/>
</dbReference>
<accession>A0AAE1HCY2</accession>
<dbReference type="EMBL" id="JAHWGI010000968">
    <property type="protein sequence ID" value="KAK3918925.1"/>
    <property type="molecule type" value="Genomic_DNA"/>
</dbReference>